<name>A0A4Q1JTP2_9GAMM</name>
<evidence type="ECO:0000259" key="1">
    <source>
        <dbReference type="Pfam" id="PF01590"/>
    </source>
</evidence>
<comment type="caution">
    <text evidence="2">The sequence shown here is derived from an EMBL/GenBank/DDBJ whole genome shotgun (WGS) entry which is preliminary data.</text>
</comment>
<dbReference type="OrthoDB" id="8807260at2"/>
<dbReference type="RefSeq" id="WP_129471571.1">
    <property type="nucleotide sequence ID" value="NZ_SAWZ01000006.1"/>
</dbReference>
<reference evidence="2 3" key="1">
    <citation type="submission" date="2019-01" db="EMBL/GenBank/DDBJ databases">
        <title>Pseudoxanthomonas composti sp. nov., isolated from compost.</title>
        <authorList>
            <person name="Yang G."/>
        </authorList>
    </citation>
    <scope>NUCLEOTIDE SEQUENCE [LARGE SCALE GENOMIC DNA]</scope>
    <source>
        <strain evidence="2 3">GSS15</strain>
    </source>
</reference>
<dbReference type="InterPro" id="IPR003018">
    <property type="entry name" value="GAF"/>
</dbReference>
<keyword evidence="3" id="KW-1185">Reference proteome</keyword>
<accession>A0A4Q1JTP2</accession>
<dbReference type="SUPFAM" id="SSF55781">
    <property type="entry name" value="GAF domain-like"/>
    <property type="match status" value="1"/>
</dbReference>
<gene>
    <name evidence="2" type="ORF">EPA99_12530</name>
</gene>
<feature type="domain" description="GAF" evidence="1">
    <location>
        <begin position="136"/>
        <end position="266"/>
    </location>
</feature>
<organism evidence="2 3">
    <name type="scientific">Pseudoxanthomonas composti</name>
    <dbReference type="NCBI Taxonomy" id="2137479"/>
    <lineage>
        <taxon>Bacteria</taxon>
        <taxon>Pseudomonadati</taxon>
        <taxon>Pseudomonadota</taxon>
        <taxon>Gammaproteobacteria</taxon>
        <taxon>Lysobacterales</taxon>
        <taxon>Lysobacteraceae</taxon>
        <taxon>Pseudoxanthomonas</taxon>
    </lineage>
</organism>
<evidence type="ECO:0000313" key="3">
    <source>
        <dbReference type="Proteomes" id="UP000289784"/>
    </source>
</evidence>
<proteinExistence type="predicted"/>
<protein>
    <submittedName>
        <fullName evidence="2">GAF domain-containing protein</fullName>
    </submittedName>
</protein>
<dbReference type="Pfam" id="PF01590">
    <property type="entry name" value="GAF"/>
    <property type="match status" value="1"/>
</dbReference>
<dbReference type="InterPro" id="IPR029016">
    <property type="entry name" value="GAF-like_dom_sf"/>
</dbReference>
<sequence length="279" mass="29677">MSNSPYVSGFDMPGAALGPELETVLVALLDRVPDAAWQQALLSQSKRFVAAQGITQLRLIGTHLHLVGPAARLRLAAAAVQKLVADVSRAALLARLQQRGTAQAPAPAEIERALAAHAQADVRNDEVRAVARVPQLQDLLAKVCSVTGMRFAAVARVAEHRWTTCAVNDLLDFGLQPGQDLILETTICRELRPGQTTAFGQASAHPLYARHHTPKIYGFESHISVPLMLGDGRLFGSLCALDPKPVPMDEAVIAQVQAVAAAISSHLVLETAPAPQVAD</sequence>
<evidence type="ECO:0000313" key="2">
    <source>
        <dbReference type="EMBL" id="RXR04300.1"/>
    </source>
</evidence>
<dbReference type="Proteomes" id="UP000289784">
    <property type="component" value="Unassembled WGS sequence"/>
</dbReference>
<dbReference type="AlphaFoldDB" id="A0A4Q1JTP2"/>
<dbReference type="Gene3D" id="3.30.450.40">
    <property type="match status" value="1"/>
</dbReference>
<dbReference type="EMBL" id="SAWZ01000006">
    <property type="protein sequence ID" value="RXR04300.1"/>
    <property type="molecule type" value="Genomic_DNA"/>
</dbReference>